<evidence type="ECO:0000256" key="1">
    <source>
        <dbReference type="SAM" id="MobiDB-lite"/>
    </source>
</evidence>
<dbReference type="InParanoid" id="A0A2T3A8R3"/>
<feature type="region of interest" description="Disordered" evidence="1">
    <location>
        <begin position="121"/>
        <end position="152"/>
    </location>
</feature>
<accession>A0A2T3A8R3</accession>
<dbReference type="AlphaFoldDB" id="A0A2T3A8R3"/>
<gene>
    <name evidence="2" type="ORF">BD289DRAFT_247230</name>
</gene>
<feature type="compositionally biased region" description="Polar residues" evidence="1">
    <location>
        <begin position="121"/>
        <end position="142"/>
    </location>
</feature>
<sequence length="273" mass="29505">MEERTRPTGGSMPRGVSTTWDCNADLAGRSIDPLDPGRGQSLYRTETALPDPSLIPRITSHDTNSVGSRRERFNLAQSAQPAHWQQTPTFEHASRGMASPMYDSYMTDDVHVHYNTYAPSSSTHTMTGGQTNYEGLQGSSSKPLPPQNAGQHDTGAVNFADQFRNGNLSMAYSSSYPSNSPFLPPPPPTYPSFDPAMVMFPGSGAVDGGIRTVPPHSHGDIPRYSTDDNFTTTAGCGEDDWKRHTRVYGGGVCLACAGRGGTYGATVRPEDRR</sequence>
<feature type="region of interest" description="Disordered" evidence="1">
    <location>
        <begin position="1"/>
        <end position="46"/>
    </location>
</feature>
<dbReference type="Proteomes" id="UP000241462">
    <property type="component" value="Unassembled WGS sequence"/>
</dbReference>
<protein>
    <submittedName>
        <fullName evidence="2">Uncharacterized protein</fullName>
    </submittedName>
</protein>
<evidence type="ECO:0000313" key="2">
    <source>
        <dbReference type="EMBL" id="PSR85879.1"/>
    </source>
</evidence>
<proteinExistence type="predicted"/>
<keyword evidence="3" id="KW-1185">Reference proteome</keyword>
<dbReference type="STRING" id="2025994.A0A2T3A8R3"/>
<organism evidence="2 3">
    <name type="scientific">Coniella lustricola</name>
    <dbReference type="NCBI Taxonomy" id="2025994"/>
    <lineage>
        <taxon>Eukaryota</taxon>
        <taxon>Fungi</taxon>
        <taxon>Dikarya</taxon>
        <taxon>Ascomycota</taxon>
        <taxon>Pezizomycotina</taxon>
        <taxon>Sordariomycetes</taxon>
        <taxon>Sordariomycetidae</taxon>
        <taxon>Diaporthales</taxon>
        <taxon>Schizoparmaceae</taxon>
        <taxon>Coniella</taxon>
    </lineage>
</organism>
<dbReference type="OrthoDB" id="5235700at2759"/>
<reference evidence="2 3" key="1">
    <citation type="journal article" date="2018" name="Mycol. Prog.">
        <title>Coniella lustricola, a new species from submerged detritus.</title>
        <authorList>
            <person name="Raudabaugh D.B."/>
            <person name="Iturriaga T."/>
            <person name="Carver A."/>
            <person name="Mondo S."/>
            <person name="Pangilinan J."/>
            <person name="Lipzen A."/>
            <person name="He G."/>
            <person name="Amirebrahimi M."/>
            <person name="Grigoriev I.V."/>
            <person name="Miller A.N."/>
        </authorList>
    </citation>
    <scope>NUCLEOTIDE SEQUENCE [LARGE SCALE GENOMIC DNA]</scope>
    <source>
        <strain evidence="2 3">B22-T-1</strain>
    </source>
</reference>
<dbReference type="EMBL" id="KZ678436">
    <property type="protein sequence ID" value="PSR85879.1"/>
    <property type="molecule type" value="Genomic_DNA"/>
</dbReference>
<name>A0A2T3A8R3_9PEZI</name>
<evidence type="ECO:0000313" key="3">
    <source>
        <dbReference type="Proteomes" id="UP000241462"/>
    </source>
</evidence>